<dbReference type="Gene3D" id="3.90.550.10">
    <property type="entry name" value="Spore Coat Polysaccharide Biosynthesis Protein SpsA, Chain A"/>
    <property type="match status" value="1"/>
</dbReference>
<evidence type="ECO:0000313" key="3">
    <source>
        <dbReference type="Proteomes" id="UP000005408"/>
    </source>
</evidence>
<dbReference type="SUPFAM" id="SSF53448">
    <property type="entry name" value="Nucleotide-diphospho-sugar transferases"/>
    <property type="match status" value="1"/>
</dbReference>
<sequence length="362" mass="42169">MGRRNKRLQVLLCVAIIVCILQIVNSKWNIFNIGKHLFQSRTTKAELKSLTDLAKDNKAPYQGEAPSPKSSNHPDLRIIVVVYNRPQSLERLLNSLNEAHYFKHNVELEVWIDRSKKDGSIHNATYYAARKFNFLHGKYKVCNHTKHVGIYGQWIDTWNPAPDSREIAVILEDDLTVSKHFYLWLINVHRKYDDRTDLAGYALQGRSMKHGGAAGNLRGPDKDVCFMYPILGTWGYSPHLKNWLRFVEWYKNVSKDASFQPLVPGILPSQWWQVFQKQGKTNGMWSMWHIYHAWNNKLWTLYPNLEDSRGLTISWKEAGLHYKKGDTSADPILQEWKPVYEDLPREPARVDVNGKVLRFKIQ</sequence>
<accession>A0A8W8NTU8</accession>
<dbReference type="Proteomes" id="UP000005408">
    <property type="component" value="Unassembled WGS sequence"/>
</dbReference>
<evidence type="ECO:0000256" key="1">
    <source>
        <dbReference type="SAM" id="SignalP"/>
    </source>
</evidence>
<dbReference type="AlphaFoldDB" id="A0A8W8NTU8"/>
<protein>
    <recommendedName>
        <fullName evidence="4">Glycosyltransferase 2-like domain-containing protein</fullName>
    </recommendedName>
</protein>
<keyword evidence="1" id="KW-0732">Signal</keyword>
<dbReference type="InterPro" id="IPR029044">
    <property type="entry name" value="Nucleotide-diphossugar_trans"/>
</dbReference>
<proteinExistence type="predicted"/>
<dbReference type="PANTHER" id="PTHR33604:SF3">
    <property type="entry name" value="OSJNBA0004B13.7 PROTEIN"/>
    <property type="match status" value="1"/>
</dbReference>
<name>A0A8W8NTU8_MAGGI</name>
<evidence type="ECO:0008006" key="4">
    <source>
        <dbReference type="Google" id="ProtNLM"/>
    </source>
</evidence>
<dbReference type="OrthoDB" id="2020070at2759"/>
<feature type="signal peptide" evidence="1">
    <location>
        <begin position="1"/>
        <end position="26"/>
    </location>
</feature>
<dbReference type="OMA" id="WHIYHAW"/>
<reference evidence="2" key="1">
    <citation type="submission" date="2022-08" db="UniProtKB">
        <authorList>
            <consortium name="EnsemblMetazoa"/>
        </authorList>
    </citation>
    <scope>IDENTIFICATION</scope>
    <source>
        <strain evidence="2">05x7-T-G4-1.051#20</strain>
    </source>
</reference>
<dbReference type="PANTHER" id="PTHR33604">
    <property type="entry name" value="OSJNBA0004B13.7 PROTEIN"/>
    <property type="match status" value="1"/>
</dbReference>
<dbReference type="EnsemblMetazoa" id="G8121.1">
    <property type="protein sequence ID" value="G8121.1:cds"/>
    <property type="gene ID" value="G8121"/>
</dbReference>
<keyword evidence="3" id="KW-1185">Reference proteome</keyword>
<evidence type="ECO:0000313" key="2">
    <source>
        <dbReference type="EnsemblMetazoa" id="G8121.1:cds"/>
    </source>
</evidence>
<organism evidence="2 3">
    <name type="scientific">Magallana gigas</name>
    <name type="common">Pacific oyster</name>
    <name type="synonym">Crassostrea gigas</name>
    <dbReference type="NCBI Taxonomy" id="29159"/>
    <lineage>
        <taxon>Eukaryota</taxon>
        <taxon>Metazoa</taxon>
        <taxon>Spiralia</taxon>
        <taxon>Lophotrochozoa</taxon>
        <taxon>Mollusca</taxon>
        <taxon>Bivalvia</taxon>
        <taxon>Autobranchia</taxon>
        <taxon>Pteriomorphia</taxon>
        <taxon>Ostreida</taxon>
        <taxon>Ostreoidea</taxon>
        <taxon>Ostreidae</taxon>
        <taxon>Magallana</taxon>
    </lineage>
</organism>
<feature type="chain" id="PRO_5036499295" description="Glycosyltransferase 2-like domain-containing protein" evidence="1">
    <location>
        <begin position="27"/>
        <end position="362"/>
    </location>
</feature>